<evidence type="ECO:0000256" key="6">
    <source>
        <dbReference type="SAM" id="MobiDB-lite"/>
    </source>
</evidence>
<feature type="domain" description="Zn(2)-C6 fungal-type" evidence="7">
    <location>
        <begin position="21"/>
        <end position="53"/>
    </location>
</feature>
<dbReference type="PROSITE" id="PS00463">
    <property type="entry name" value="ZN2_CY6_FUNGAL_1"/>
    <property type="match status" value="1"/>
</dbReference>
<organism evidence="8 9">
    <name type="scientific">Xylaria grammica</name>
    <dbReference type="NCBI Taxonomy" id="363999"/>
    <lineage>
        <taxon>Eukaryota</taxon>
        <taxon>Fungi</taxon>
        <taxon>Dikarya</taxon>
        <taxon>Ascomycota</taxon>
        <taxon>Pezizomycotina</taxon>
        <taxon>Sordariomycetes</taxon>
        <taxon>Xylariomycetidae</taxon>
        <taxon>Xylariales</taxon>
        <taxon>Xylariaceae</taxon>
        <taxon>Xylaria</taxon>
    </lineage>
</organism>
<dbReference type="CDD" id="cd00067">
    <property type="entry name" value="GAL4"/>
    <property type="match status" value="1"/>
</dbReference>
<name>A0A439CY23_9PEZI</name>
<protein>
    <recommendedName>
        <fullName evidence="7">Zn(2)-C6 fungal-type domain-containing protein</fullName>
    </recommendedName>
</protein>
<sequence>MEQLQKPPSGAPQGRQKMNYACEACRAAKTRCQSGPQPDICKRCSEFKRECIFRTGPRTRRPKAASRIDPEASGLPPPPGPSKTFSIDFAMPAAEEPNDDFERLREQHERILEGLVLNSSGDEDEQQQQQVAEDMARVFSGSSNPGGEPQTFSFNDMSSSPSGTGSSRTESSAAAGLLAEPKSKPMLNLGIKPQFNLDSAMKLLTSFGHMLPHMPCLVLPDDPDVRSLARRSPFVLLAILAVTSCSSSLQGHSLYDEEFRKVLGLKFVAGGERSLELLQGILIYCAWRKPEESSTENSSEGARKGRYPFHLRPKNKQSFQYLRMAVDIVHDLEMEQDPDLDLSSLGPEQHARKLANIRALLGCFYAMSS</sequence>
<dbReference type="PANTHER" id="PTHR31845:SF39">
    <property type="entry name" value="TRANSCRIPTION FACTOR PBCR-RELATED"/>
    <property type="match status" value="1"/>
</dbReference>
<evidence type="ECO:0000256" key="5">
    <source>
        <dbReference type="ARBA" id="ARBA00023242"/>
    </source>
</evidence>
<keyword evidence="4" id="KW-0804">Transcription</keyword>
<evidence type="ECO:0000259" key="7">
    <source>
        <dbReference type="PROSITE" id="PS50048"/>
    </source>
</evidence>
<dbReference type="STRING" id="363999.A0A439CY23"/>
<accession>A0A439CY23</accession>
<dbReference type="GO" id="GO:0008270">
    <property type="term" value="F:zinc ion binding"/>
    <property type="evidence" value="ECO:0007669"/>
    <property type="project" value="InterPro"/>
</dbReference>
<dbReference type="SUPFAM" id="SSF57701">
    <property type="entry name" value="Zn2/Cys6 DNA-binding domain"/>
    <property type="match status" value="1"/>
</dbReference>
<dbReference type="EMBL" id="RYZI01000298">
    <property type="protein sequence ID" value="RWA06911.1"/>
    <property type="molecule type" value="Genomic_DNA"/>
</dbReference>
<proteinExistence type="predicted"/>
<dbReference type="AlphaFoldDB" id="A0A439CY23"/>
<dbReference type="Proteomes" id="UP000286045">
    <property type="component" value="Unassembled WGS sequence"/>
</dbReference>
<dbReference type="InterPro" id="IPR001138">
    <property type="entry name" value="Zn2Cys6_DnaBD"/>
</dbReference>
<dbReference type="PROSITE" id="PS50048">
    <property type="entry name" value="ZN2_CY6_FUNGAL_2"/>
    <property type="match status" value="1"/>
</dbReference>
<dbReference type="PANTHER" id="PTHR31845">
    <property type="entry name" value="FINGER DOMAIN PROTEIN, PUTATIVE-RELATED"/>
    <property type="match status" value="1"/>
</dbReference>
<feature type="compositionally biased region" description="Polar residues" evidence="6">
    <location>
        <begin position="140"/>
        <end position="157"/>
    </location>
</feature>
<evidence type="ECO:0000256" key="1">
    <source>
        <dbReference type="ARBA" id="ARBA00004123"/>
    </source>
</evidence>
<dbReference type="Gene3D" id="4.10.240.10">
    <property type="entry name" value="Zn(2)-C6 fungal-type DNA-binding domain"/>
    <property type="match status" value="1"/>
</dbReference>
<comment type="subcellular location">
    <subcellularLocation>
        <location evidence="1">Nucleus</location>
    </subcellularLocation>
</comment>
<keyword evidence="2" id="KW-0805">Transcription regulation</keyword>
<dbReference type="GO" id="GO:0000981">
    <property type="term" value="F:DNA-binding transcription factor activity, RNA polymerase II-specific"/>
    <property type="evidence" value="ECO:0007669"/>
    <property type="project" value="InterPro"/>
</dbReference>
<evidence type="ECO:0000256" key="4">
    <source>
        <dbReference type="ARBA" id="ARBA00023163"/>
    </source>
</evidence>
<dbReference type="InterPro" id="IPR036864">
    <property type="entry name" value="Zn2-C6_fun-type_DNA-bd_sf"/>
</dbReference>
<comment type="caution">
    <text evidence="8">The sequence shown here is derived from an EMBL/GenBank/DDBJ whole genome shotgun (WGS) entry which is preliminary data.</text>
</comment>
<feature type="compositionally biased region" description="Low complexity" evidence="6">
    <location>
        <begin position="158"/>
        <end position="175"/>
    </location>
</feature>
<dbReference type="GO" id="GO:0005634">
    <property type="term" value="C:nucleus"/>
    <property type="evidence" value="ECO:0007669"/>
    <property type="project" value="UniProtKB-SubCell"/>
</dbReference>
<feature type="region of interest" description="Disordered" evidence="6">
    <location>
        <begin position="139"/>
        <end position="175"/>
    </location>
</feature>
<dbReference type="SMART" id="SM00066">
    <property type="entry name" value="GAL4"/>
    <property type="match status" value="1"/>
</dbReference>
<gene>
    <name evidence="8" type="ORF">EKO27_g8204</name>
</gene>
<keyword evidence="3" id="KW-0238">DNA-binding</keyword>
<dbReference type="GO" id="GO:0000976">
    <property type="term" value="F:transcription cis-regulatory region binding"/>
    <property type="evidence" value="ECO:0007669"/>
    <property type="project" value="TreeGrafter"/>
</dbReference>
<feature type="region of interest" description="Disordered" evidence="6">
    <location>
        <begin position="55"/>
        <end position="86"/>
    </location>
</feature>
<evidence type="ECO:0000256" key="3">
    <source>
        <dbReference type="ARBA" id="ARBA00023125"/>
    </source>
</evidence>
<evidence type="ECO:0000313" key="9">
    <source>
        <dbReference type="Proteomes" id="UP000286045"/>
    </source>
</evidence>
<reference evidence="8 9" key="1">
    <citation type="submission" date="2018-12" db="EMBL/GenBank/DDBJ databases">
        <title>Draft genome sequence of Xylaria grammica IHI A82.</title>
        <authorList>
            <person name="Buettner E."/>
            <person name="Kellner H."/>
        </authorList>
    </citation>
    <scope>NUCLEOTIDE SEQUENCE [LARGE SCALE GENOMIC DNA]</scope>
    <source>
        <strain evidence="8 9">IHI A82</strain>
    </source>
</reference>
<evidence type="ECO:0000256" key="2">
    <source>
        <dbReference type="ARBA" id="ARBA00023015"/>
    </source>
</evidence>
<keyword evidence="9" id="KW-1185">Reference proteome</keyword>
<keyword evidence="5" id="KW-0539">Nucleus</keyword>
<dbReference type="InterPro" id="IPR051089">
    <property type="entry name" value="prtT"/>
</dbReference>
<evidence type="ECO:0000313" key="8">
    <source>
        <dbReference type="EMBL" id="RWA06911.1"/>
    </source>
</evidence>